<dbReference type="SMART" id="SM00086">
    <property type="entry name" value="PAC"/>
    <property type="match status" value="2"/>
</dbReference>
<evidence type="ECO:0000259" key="8">
    <source>
        <dbReference type="PROSITE" id="PS50113"/>
    </source>
</evidence>
<evidence type="ECO:0000259" key="6">
    <source>
        <dbReference type="PROSITE" id="PS50109"/>
    </source>
</evidence>
<keyword evidence="4" id="KW-0808">Transferase</keyword>
<dbReference type="PROSITE" id="PS50113">
    <property type="entry name" value="PAC"/>
    <property type="match status" value="2"/>
</dbReference>
<dbReference type="Gene3D" id="3.30.450.20">
    <property type="entry name" value="PAS domain"/>
    <property type="match status" value="3"/>
</dbReference>
<dbReference type="InterPro" id="IPR003594">
    <property type="entry name" value="HATPase_dom"/>
</dbReference>
<dbReference type="InterPro" id="IPR036890">
    <property type="entry name" value="HATPase_C_sf"/>
</dbReference>
<dbReference type="CDD" id="cd00130">
    <property type="entry name" value="PAS"/>
    <property type="match status" value="1"/>
</dbReference>
<dbReference type="NCBIfam" id="TIGR00229">
    <property type="entry name" value="sensory_box"/>
    <property type="match status" value="1"/>
</dbReference>
<accession>A0ABP7H3J8</accession>
<dbReference type="Proteomes" id="UP001501456">
    <property type="component" value="Unassembled WGS sequence"/>
</dbReference>
<comment type="catalytic activity">
    <reaction evidence="1">
        <text>ATP + protein L-histidine = ADP + protein N-phospho-L-histidine.</text>
        <dbReference type="EC" id="2.7.13.3"/>
    </reaction>
</comment>
<dbReference type="PANTHER" id="PTHR43304:SF1">
    <property type="entry name" value="PAC DOMAIN-CONTAINING PROTEIN"/>
    <property type="match status" value="1"/>
</dbReference>
<evidence type="ECO:0000256" key="3">
    <source>
        <dbReference type="ARBA" id="ARBA00022553"/>
    </source>
</evidence>
<evidence type="ECO:0000256" key="4">
    <source>
        <dbReference type="ARBA" id="ARBA00022679"/>
    </source>
</evidence>
<evidence type="ECO:0000256" key="2">
    <source>
        <dbReference type="ARBA" id="ARBA00012438"/>
    </source>
</evidence>
<dbReference type="RefSeq" id="WP_344728642.1">
    <property type="nucleotide sequence ID" value="NZ_BAABBI010000001.1"/>
</dbReference>
<organism evidence="9 10">
    <name type="scientific">Corallibacter vietnamensis</name>
    <dbReference type="NCBI Taxonomy" id="904130"/>
    <lineage>
        <taxon>Bacteria</taxon>
        <taxon>Pseudomonadati</taxon>
        <taxon>Bacteroidota</taxon>
        <taxon>Flavobacteriia</taxon>
        <taxon>Flavobacteriales</taxon>
        <taxon>Flavobacteriaceae</taxon>
        <taxon>Corallibacter</taxon>
    </lineage>
</organism>
<feature type="domain" description="Histidine kinase" evidence="6">
    <location>
        <begin position="282"/>
        <end position="500"/>
    </location>
</feature>
<keyword evidence="5 9" id="KW-0418">Kinase</keyword>
<comment type="caution">
    <text evidence="9">The sequence shown here is derived from an EMBL/GenBank/DDBJ whole genome shotgun (WGS) entry which is preliminary data.</text>
</comment>
<name>A0ABP7H3J8_9FLAO</name>
<dbReference type="InterPro" id="IPR001610">
    <property type="entry name" value="PAC"/>
</dbReference>
<reference evidence="10" key="1">
    <citation type="journal article" date="2019" name="Int. J. Syst. Evol. Microbiol.">
        <title>The Global Catalogue of Microorganisms (GCM) 10K type strain sequencing project: providing services to taxonomists for standard genome sequencing and annotation.</title>
        <authorList>
            <consortium name="The Broad Institute Genomics Platform"/>
            <consortium name="The Broad Institute Genome Sequencing Center for Infectious Disease"/>
            <person name="Wu L."/>
            <person name="Ma J."/>
        </authorList>
    </citation>
    <scope>NUCLEOTIDE SEQUENCE [LARGE SCALE GENOMIC DNA]</scope>
    <source>
        <strain evidence="10">JCM 17525</strain>
    </source>
</reference>
<evidence type="ECO:0000313" key="9">
    <source>
        <dbReference type="EMBL" id="GAA3782552.1"/>
    </source>
</evidence>
<dbReference type="InterPro" id="IPR000014">
    <property type="entry name" value="PAS"/>
</dbReference>
<dbReference type="InterPro" id="IPR004358">
    <property type="entry name" value="Sig_transdc_His_kin-like_C"/>
</dbReference>
<evidence type="ECO:0000259" key="7">
    <source>
        <dbReference type="PROSITE" id="PS50112"/>
    </source>
</evidence>
<dbReference type="PROSITE" id="PS50109">
    <property type="entry name" value="HIS_KIN"/>
    <property type="match status" value="1"/>
</dbReference>
<evidence type="ECO:0000256" key="1">
    <source>
        <dbReference type="ARBA" id="ARBA00000085"/>
    </source>
</evidence>
<dbReference type="InterPro" id="IPR035965">
    <property type="entry name" value="PAS-like_dom_sf"/>
</dbReference>
<feature type="domain" description="PAC" evidence="8">
    <location>
        <begin position="86"/>
        <end position="137"/>
    </location>
</feature>
<dbReference type="PANTHER" id="PTHR43304">
    <property type="entry name" value="PHYTOCHROME-LIKE PROTEIN CPH1"/>
    <property type="match status" value="1"/>
</dbReference>
<dbReference type="InterPro" id="IPR000700">
    <property type="entry name" value="PAS-assoc_C"/>
</dbReference>
<dbReference type="Gene3D" id="3.30.565.10">
    <property type="entry name" value="Histidine kinase-like ATPase, C-terminal domain"/>
    <property type="match status" value="1"/>
</dbReference>
<dbReference type="GO" id="GO:0016301">
    <property type="term" value="F:kinase activity"/>
    <property type="evidence" value="ECO:0007669"/>
    <property type="project" value="UniProtKB-KW"/>
</dbReference>
<dbReference type="InterPro" id="IPR005467">
    <property type="entry name" value="His_kinase_dom"/>
</dbReference>
<gene>
    <name evidence="9" type="ORF">GCM10022271_13570</name>
</gene>
<sequence length="501" mass="57120">MNIQNFDVNDSIQVLDFIQKAAKIGTWHVNLENNEVSWSKLTKQIHDVSDDHSVNIDTAISYYKEGFSRDKITYCFNCCITEKKPFDVELEIVSAKGREKWVRAIGFPVVENDNCIKVQGLFQDITEKNKILKKLALKEEQFRKTFESTAIGMAIVSLDGRWLKVNESLKKMLGYTNEEFTSRTFKDLTHKNDLELGQKELKQLLQKEISSFKIEKRYIHKNNDVICVSLSVSLVSNDDGIPLHLVAQINDITQRKQSERKVKSLLDITKDQNSRLLNFAHIVSHNLRSHSGNLEMLLDLMKFEEPEATDNSYFPLINTAVDHLSETVENLNQVAILNTKIHEDLTPINLHDVVNKTANSVNALIIENNAKINNLVNPNQIIHTIPAYLDSILLNFLTNSLKYRKENVDPIITFKADTSKDSDNNPILILDIEDNGVGIDLDKHGKKLFGMYKTFHKHKDSRGLGLFITKNQIEAIGGKVFVKSKVGIGTIFSLHLRYEKS</sequence>
<dbReference type="Pfam" id="PF02518">
    <property type="entry name" value="HATPase_c"/>
    <property type="match status" value="1"/>
</dbReference>
<keyword evidence="10" id="KW-1185">Reference proteome</keyword>
<evidence type="ECO:0000256" key="5">
    <source>
        <dbReference type="ARBA" id="ARBA00022777"/>
    </source>
</evidence>
<dbReference type="InterPro" id="IPR052162">
    <property type="entry name" value="Sensor_kinase/Photoreceptor"/>
</dbReference>
<dbReference type="SMART" id="SM00387">
    <property type="entry name" value="HATPase_c"/>
    <property type="match status" value="1"/>
</dbReference>
<feature type="domain" description="PAC" evidence="8">
    <location>
        <begin position="212"/>
        <end position="264"/>
    </location>
</feature>
<dbReference type="Pfam" id="PF13426">
    <property type="entry name" value="PAS_9"/>
    <property type="match status" value="1"/>
</dbReference>
<dbReference type="Pfam" id="PF08447">
    <property type="entry name" value="PAS_3"/>
    <property type="match status" value="1"/>
</dbReference>
<dbReference type="EMBL" id="BAABBI010000001">
    <property type="protein sequence ID" value="GAA3782552.1"/>
    <property type="molecule type" value="Genomic_DNA"/>
</dbReference>
<dbReference type="PROSITE" id="PS50112">
    <property type="entry name" value="PAS"/>
    <property type="match status" value="1"/>
</dbReference>
<dbReference type="SUPFAM" id="SSF55874">
    <property type="entry name" value="ATPase domain of HSP90 chaperone/DNA topoisomerase II/histidine kinase"/>
    <property type="match status" value="1"/>
</dbReference>
<dbReference type="SUPFAM" id="SSF55785">
    <property type="entry name" value="PYP-like sensor domain (PAS domain)"/>
    <property type="match status" value="2"/>
</dbReference>
<dbReference type="EC" id="2.7.13.3" evidence="2"/>
<feature type="domain" description="PAS" evidence="7">
    <location>
        <begin position="138"/>
        <end position="208"/>
    </location>
</feature>
<protein>
    <recommendedName>
        <fullName evidence="2">histidine kinase</fullName>
        <ecNumber evidence="2">2.7.13.3</ecNumber>
    </recommendedName>
</protein>
<dbReference type="PRINTS" id="PR00344">
    <property type="entry name" value="BCTRLSENSOR"/>
</dbReference>
<dbReference type="SMART" id="SM00091">
    <property type="entry name" value="PAS"/>
    <property type="match status" value="1"/>
</dbReference>
<evidence type="ECO:0000313" key="10">
    <source>
        <dbReference type="Proteomes" id="UP001501456"/>
    </source>
</evidence>
<dbReference type="InterPro" id="IPR013655">
    <property type="entry name" value="PAS_fold_3"/>
</dbReference>
<proteinExistence type="predicted"/>
<keyword evidence="3" id="KW-0597">Phosphoprotein</keyword>